<evidence type="ECO:0000313" key="32">
    <source>
        <dbReference type="Proteomes" id="UP000472265"/>
    </source>
</evidence>
<evidence type="ECO:0000256" key="11">
    <source>
        <dbReference type="ARBA" id="ARBA00022842"/>
    </source>
</evidence>
<evidence type="ECO:0000259" key="30">
    <source>
        <dbReference type="PROSITE" id="PS51201"/>
    </source>
</evidence>
<feature type="region of interest" description="Disordered" evidence="28">
    <location>
        <begin position="67"/>
        <end position="91"/>
    </location>
</feature>
<feature type="region of interest" description="Disordered" evidence="28">
    <location>
        <begin position="1039"/>
        <end position="1107"/>
    </location>
</feature>
<feature type="transmembrane region" description="Helical" evidence="29">
    <location>
        <begin position="304"/>
        <end position="322"/>
    </location>
</feature>
<feature type="compositionally biased region" description="Basic and acidic residues" evidence="28">
    <location>
        <begin position="1074"/>
        <end position="1083"/>
    </location>
</feature>
<accession>A0A671X4B1</accession>
<evidence type="ECO:0000256" key="10">
    <source>
        <dbReference type="ARBA" id="ARBA00022837"/>
    </source>
</evidence>
<evidence type="ECO:0000256" key="12">
    <source>
        <dbReference type="ARBA" id="ARBA00022882"/>
    </source>
</evidence>
<dbReference type="PANTHER" id="PTHR10027:SF33">
    <property type="entry name" value="CALCIUM-ACTIVATED POTASSIUM CHANNEL SUBUNIT ALPHA-1-RELATED"/>
    <property type="match status" value="1"/>
</dbReference>
<dbReference type="Pfam" id="PF21014">
    <property type="entry name" value="Slowpoke_C"/>
    <property type="match status" value="1"/>
</dbReference>
<dbReference type="Pfam" id="PF03493">
    <property type="entry name" value="BK_channel_a"/>
    <property type="match status" value="1"/>
</dbReference>
<evidence type="ECO:0000256" key="19">
    <source>
        <dbReference type="ARBA" id="ARBA00029583"/>
    </source>
</evidence>
<dbReference type="PRINTS" id="PR00169">
    <property type="entry name" value="KCHANNEL"/>
</dbReference>
<evidence type="ECO:0000313" key="31">
    <source>
        <dbReference type="Ensembl" id="ENSSAUP00010045964.1"/>
    </source>
</evidence>
<reference evidence="31" key="1">
    <citation type="submission" date="2021-04" db="EMBL/GenBank/DDBJ databases">
        <authorList>
            <consortium name="Wellcome Sanger Institute Data Sharing"/>
        </authorList>
    </citation>
    <scope>NUCLEOTIDE SEQUENCE [LARGE SCALE GENOMIC DNA]</scope>
</reference>
<dbReference type="Pfam" id="PF00520">
    <property type="entry name" value="Ion_trans"/>
    <property type="match status" value="1"/>
</dbReference>
<feature type="transmembrane region" description="Helical" evidence="29">
    <location>
        <begin position="274"/>
        <end position="292"/>
    </location>
</feature>
<keyword evidence="11" id="KW-0460">Magnesium</keyword>
<name>A0A671X4B1_SPAAU</name>
<keyword evidence="12" id="KW-0851">Voltage-gated channel</keyword>
<evidence type="ECO:0000256" key="21">
    <source>
        <dbReference type="ARBA" id="ARBA00030326"/>
    </source>
</evidence>
<dbReference type="FunFam" id="3.40.50.720:FF:000098">
    <property type="entry name" value="calcium-activated potassium channel subunit alpha-1 isoform X3"/>
    <property type="match status" value="1"/>
</dbReference>
<dbReference type="Proteomes" id="UP000472265">
    <property type="component" value="Chromosome 15"/>
</dbReference>
<dbReference type="PANTHER" id="PTHR10027">
    <property type="entry name" value="CALCIUM-ACTIVATED POTASSIUM CHANNEL ALPHA CHAIN"/>
    <property type="match status" value="1"/>
</dbReference>
<evidence type="ECO:0000256" key="28">
    <source>
        <dbReference type="SAM" id="MobiDB-lite"/>
    </source>
</evidence>
<gene>
    <name evidence="31" type="primary">KCNMA1</name>
    <name evidence="31" type="synonym">kcnma1a</name>
</gene>
<dbReference type="AlphaFoldDB" id="A0A671X4B1"/>
<feature type="transmembrane region" description="Helical" evidence="29">
    <location>
        <begin position="116"/>
        <end position="134"/>
    </location>
</feature>
<dbReference type="InterPro" id="IPR005821">
    <property type="entry name" value="Ion_trans_dom"/>
</dbReference>
<dbReference type="GeneTree" id="ENSGT00940000154935"/>
<keyword evidence="17" id="KW-0407">Ion channel</keyword>
<reference evidence="31" key="2">
    <citation type="submission" date="2025-08" db="UniProtKB">
        <authorList>
            <consortium name="Ensembl"/>
        </authorList>
    </citation>
    <scope>IDENTIFICATION</scope>
</reference>
<feature type="domain" description="RCK N-terminal" evidence="30">
    <location>
        <begin position="693"/>
        <end position="837"/>
    </location>
</feature>
<evidence type="ECO:0000256" key="8">
    <source>
        <dbReference type="ARBA" id="ARBA00022723"/>
    </source>
</evidence>
<keyword evidence="15" id="KW-0406">Ion transport</keyword>
<dbReference type="PRINTS" id="PR01449">
    <property type="entry name" value="BKCHANNELA"/>
</dbReference>
<evidence type="ECO:0000256" key="13">
    <source>
        <dbReference type="ARBA" id="ARBA00022958"/>
    </source>
</evidence>
<keyword evidence="16 29" id="KW-0472">Membrane</keyword>
<dbReference type="InterPro" id="IPR047871">
    <property type="entry name" value="K_chnl_Slo-like"/>
</dbReference>
<dbReference type="FunFam" id="3.40.50.720:FF:000005">
    <property type="entry name" value="calcium-activated potassium channel subunit alpha-1 isoform X6"/>
    <property type="match status" value="1"/>
</dbReference>
<dbReference type="Ensembl" id="ENSSAUT00010048319.1">
    <property type="protein sequence ID" value="ENSSAUP00010045964.1"/>
    <property type="gene ID" value="ENSSAUG00010018785.1"/>
</dbReference>
<keyword evidence="8" id="KW-0479">Metal-binding</keyword>
<dbReference type="Gene3D" id="3.40.50.720">
    <property type="entry name" value="NAD(P)-binding Rossmann-like Domain"/>
    <property type="match status" value="2"/>
</dbReference>
<feature type="transmembrane region" description="Helical" evidence="29">
    <location>
        <begin position="20"/>
        <end position="43"/>
    </location>
</feature>
<dbReference type="GO" id="GO:0034702">
    <property type="term" value="C:monoatomic ion channel complex"/>
    <property type="evidence" value="ECO:0007669"/>
    <property type="project" value="UniProtKB-KW"/>
</dbReference>
<evidence type="ECO:0000256" key="25">
    <source>
        <dbReference type="ARBA" id="ARBA00031999"/>
    </source>
</evidence>
<keyword evidence="7 29" id="KW-0812">Transmembrane</keyword>
<keyword evidence="4" id="KW-0813">Transport</keyword>
<evidence type="ECO:0000256" key="29">
    <source>
        <dbReference type="SAM" id="Phobius"/>
    </source>
</evidence>
<dbReference type="InterPro" id="IPR003929">
    <property type="entry name" value="K_chnl_BK_asu"/>
</dbReference>
<dbReference type="Gene3D" id="1.10.287.70">
    <property type="match status" value="1"/>
</dbReference>
<keyword evidence="9" id="KW-0631">Potassium channel</keyword>
<evidence type="ECO:0000256" key="9">
    <source>
        <dbReference type="ARBA" id="ARBA00022826"/>
    </source>
</evidence>
<feature type="transmembrane region" description="Helical" evidence="29">
    <location>
        <begin position="154"/>
        <end position="172"/>
    </location>
</feature>
<evidence type="ECO:0000256" key="24">
    <source>
        <dbReference type="ARBA" id="ARBA00031597"/>
    </source>
</evidence>
<comment type="subcellular location">
    <subcellularLocation>
        <location evidence="1">Cell membrane</location>
        <topology evidence="1">Multi-pass membrane protein</topology>
    </subcellularLocation>
</comment>
<feature type="compositionally biased region" description="Low complexity" evidence="28">
    <location>
        <begin position="1042"/>
        <end position="1062"/>
    </location>
</feature>
<dbReference type="GO" id="GO:0046872">
    <property type="term" value="F:metal ion binding"/>
    <property type="evidence" value="ECO:0007669"/>
    <property type="project" value="UniProtKB-KW"/>
</dbReference>
<dbReference type="InterPro" id="IPR036291">
    <property type="entry name" value="NAD(P)-bd_dom_sf"/>
</dbReference>
<feature type="compositionally biased region" description="Basic and acidic residues" evidence="28">
    <location>
        <begin position="76"/>
        <end position="87"/>
    </location>
</feature>
<evidence type="ECO:0000256" key="14">
    <source>
        <dbReference type="ARBA" id="ARBA00022989"/>
    </source>
</evidence>
<evidence type="ECO:0000256" key="17">
    <source>
        <dbReference type="ARBA" id="ARBA00023303"/>
    </source>
</evidence>
<proteinExistence type="inferred from homology"/>
<feature type="region of interest" description="Disordered" evidence="28">
    <location>
        <begin position="608"/>
        <end position="635"/>
    </location>
</feature>
<keyword evidence="10" id="KW-0106">Calcium</keyword>
<evidence type="ECO:0000256" key="23">
    <source>
        <dbReference type="ARBA" id="ARBA00030652"/>
    </source>
</evidence>
<evidence type="ECO:0000256" key="6">
    <source>
        <dbReference type="ARBA" id="ARBA00022538"/>
    </source>
</evidence>
<feature type="domain" description="RCK N-terminal" evidence="30">
    <location>
        <begin position="344"/>
        <end position="486"/>
    </location>
</feature>
<evidence type="ECO:0000256" key="16">
    <source>
        <dbReference type="ARBA" id="ARBA00023136"/>
    </source>
</evidence>
<dbReference type="Pfam" id="PF22614">
    <property type="entry name" value="Slo-like_RCK"/>
    <property type="match status" value="2"/>
</dbReference>
<reference evidence="31" key="3">
    <citation type="submission" date="2025-09" db="UniProtKB">
        <authorList>
            <consortium name="Ensembl"/>
        </authorList>
    </citation>
    <scope>IDENTIFICATION</scope>
</reference>
<sequence>MEDVVIPFSSEVPCDNNGQRMWWAFLASSMVTFFGGLFIILLWRTLKYLWTVCCHCNIKPKEAQKVNNPANNQAADRPKTGDEKEPEAPASEVGWMTSVKDWAGVMISAQTLTGRVLVVLVFALSIGALGIYFIDSSDPIESCQNFYKDFTLQIDMAFNVFFLLYFGLRFIAANDKLWFWLEVNSVVDFFTVPPVFVSVYLNRSWLGLRFLRALRLIQFSEILQFLNILKTSNSIKLVNLCSIFISTWLTAAGFIHLVENSGDPWENFQNSQSLSYWECVYLLMVTMSTVGYGDVYAKTTLGRLFMVFFILGGLAMFARYVPEIAALILNRKKYGGSYNSTRGRKHIVVCGHITLESVSNFLKDFLHKDRDDVNVEIVFLHNISPNLELEALFKRHFTQVEFYQGSVLNPHDLARVKIESADACLILANKYCADPDAEDASNIMRVISIKNYHPKIRIITQMLQYHNKAHLLNIPSWNWKEGDDAICLAELKAGFIAQSCLAQGLSTMLANLFSMRSFIEIEEDTWQKYYLEGVANEMYTEYLSSAFVGLSFPTVCELCYVKLKLLLIAIEYKSEQRESSILINPGNHVKMQEGTLGFFIASDAKEVKSSCPHPSTLSPKKKQRNGGMRNSPNCSPKMMSRHDPLLIPGNEQIENMDMNVKRYDSTGMFHWCPSKEIEKVILTRSEASMTVLSGHVVVCIFGDVTSALVGLRNLVMPLRASNFHYHELKPIVFVGSLDYLRREWETLHNFPKVSILPGTPLSRADLRAVNINLCDMCVILSANQNNIEDASLQDKECILASLNIKSMQFDDSIGVLQANSQGFTPPGMDRSSPDSSPVHGFVRQASVTTGSNIPIITELVNDSNVQFLDQDDDDDPDTELYLTQPFACGTAFAVSVLDSLMSATYFNDNILTLIRTLVTGGATPELEALLAEENALRGGYSTPQTLANRDRCRVAQLALYDGPFADLGDGGCYGDLFCKALKTYNMLCFGIYRLRDAHMTVPSQCTKRYVITNPPYEFELVPTDLIFCLMQFDHNAGQSRTSLSHSSHSSHSSSKKSSSVHSIPPSNRQNRSSKTREARDKQNATRMNRMGQEKKWFTDEPENSYPRNIQIKPMSTHMANQVNQYKSTSSLIPPIREVEDEC</sequence>
<evidence type="ECO:0000256" key="26">
    <source>
        <dbReference type="ARBA" id="ARBA00033447"/>
    </source>
</evidence>
<protein>
    <recommendedName>
        <fullName evidence="3">Calcium-activated potassium channel subunit alpha-1</fullName>
    </recommendedName>
    <alternativeName>
        <fullName evidence="18">BK channel</fullName>
    </alternativeName>
    <alternativeName>
        <fullName evidence="22">BKCA alpha</fullName>
    </alternativeName>
    <alternativeName>
        <fullName evidence="20">Calcium-activated potassium channel, subfamily M subunit alpha-1</fullName>
    </alternativeName>
    <alternativeName>
        <fullName evidence="24">K(VCA)alpha</fullName>
    </alternativeName>
    <alternativeName>
        <fullName evidence="23">KCa1.1</fullName>
    </alternativeName>
    <alternativeName>
        <fullName evidence="25">Maxi K channel</fullName>
    </alternativeName>
    <alternativeName>
        <fullName evidence="19">Slo-alpha</fullName>
    </alternativeName>
    <alternativeName>
        <fullName evidence="21">Slo1</fullName>
    </alternativeName>
    <alternativeName>
        <fullName evidence="26">Slowpoke homolog</fullName>
    </alternativeName>
</protein>
<evidence type="ECO:0000256" key="7">
    <source>
        <dbReference type="ARBA" id="ARBA00022692"/>
    </source>
</evidence>
<evidence type="ECO:0000256" key="20">
    <source>
        <dbReference type="ARBA" id="ARBA00030288"/>
    </source>
</evidence>
<comment type="catalytic activity">
    <reaction evidence="27">
        <text>K(+)(in) = K(+)(out)</text>
        <dbReference type="Rhea" id="RHEA:29463"/>
        <dbReference type="ChEBI" id="CHEBI:29103"/>
    </reaction>
</comment>
<comment type="similarity">
    <text evidence="2">Belongs to the potassium channel family. Calcium-activated (TC 1.A.1.3) subfamily. KCa1.1/KCNMA1 sub-subfamily.</text>
</comment>
<evidence type="ECO:0000256" key="15">
    <source>
        <dbReference type="ARBA" id="ARBA00023065"/>
    </source>
</evidence>
<evidence type="ECO:0000256" key="5">
    <source>
        <dbReference type="ARBA" id="ARBA00022475"/>
    </source>
</evidence>
<evidence type="ECO:0000256" key="1">
    <source>
        <dbReference type="ARBA" id="ARBA00004651"/>
    </source>
</evidence>
<evidence type="ECO:0000256" key="27">
    <source>
        <dbReference type="ARBA" id="ARBA00034430"/>
    </source>
</evidence>
<evidence type="ECO:0000256" key="22">
    <source>
        <dbReference type="ARBA" id="ARBA00030518"/>
    </source>
</evidence>
<keyword evidence="5" id="KW-1003">Cell membrane</keyword>
<keyword evidence="13" id="KW-0630">Potassium</keyword>
<dbReference type="FunFam" id="1.10.287.70:FF:000015">
    <property type="entry name" value="Calcium-activated potassium channel subunit alpha-1 isoform X7"/>
    <property type="match status" value="1"/>
</dbReference>
<dbReference type="SUPFAM" id="SSF81324">
    <property type="entry name" value="Voltage-gated potassium channels"/>
    <property type="match status" value="1"/>
</dbReference>
<organism evidence="31 32">
    <name type="scientific">Sparus aurata</name>
    <name type="common">Gilthead sea bream</name>
    <dbReference type="NCBI Taxonomy" id="8175"/>
    <lineage>
        <taxon>Eukaryota</taxon>
        <taxon>Metazoa</taxon>
        <taxon>Chordata</taxon>
        <taxon>Craniata</taxon>
        <taxon>Vertebrata</taxon>
        <taxon>Euteleostomi</taxon>
        <taxon>Actinopterygii</taxon>
        <taxon>Neopterygii</taxon>
        <taxon>Teleostei</taxon>
        <taxon>Neoteleostei</taxon>
        <taxon>Acanthomorphata</taxon>
        <taxon>Eupercaria</taxon>
        <taxon>Spariformes</taxon>
        <taxon>Sparidae</taxon>
        <taxon>Sparus</taxon>
    </lineage>
</organism>
<evidence type="ECO:0000256" key="3">
    <source>
        <dbReference type="ARBA" id="ARBA00018044"/>
    </source>
</evidence>
<dbReference type="GO" id="GO:0045211">
    <property type="term" value="C:postsynaptic membrane"/>
    <property type="evidence" value="ECO:0007669"/>
    <property type="project" value="TreeGrafter"/>
</dbReference>
<evidence type="ECO:0000256" key="4">
    <source>
        <dbReference type="ARBA" id="ARBA00022448"/>
    </source>
</evidence>
<feature type="transmembrane region" description="Helical" evidence="29">
    <location>
        <begin position="237"/>
        <end position="258"/>
    </location>
</feature>
<keyword evidence="6" id="KW-0633">Potassium transport</keyword>
<evidence type="ECO:0000256" key="18">
    <source>
        <dbReference type="ARBA" id="ARBA00029579"/>
    </source>
</evidence>
<dbReference type="InterPro" id="IPR003148">
    <property type="entry name" value="RCK_N"/>
</dbReference>
<keyword evidence="14 29" id="KW-1133">Transmembrane helix</keyword>
<dbReference type="InterPro" id="IPR048735">
    <property type="entry name" value="Slowpoke-like_C"/>
</dbReference>
<evidence type="ECO:0000256" key="2">
    <source>
        <dbReference type="ARBA" id="ARBA00008648"/>
    </source>
</evidence>
<keyword evidence="32" id="KW-1185">Reference proteome</keyword>
<dbReference type="PROSITE" id="PS51201">
    <property type="entry name" value="RCK_N"/>
    <property type="match status" value="2"/>
</dbReference>
<dbReference type="SUPFAM" id="SSF51735">
    <property type="entry name" value="NAD(P)-binding Rossmann-fold domains"/>
    <property type="match status" value="1"/>
</dbReference>
<dbReference type="GO" id="GO:0060072">
    <property type="term" value="F:large conductance calcium-activated potassium channel activity"/>
    <property type="evidence" value="ECO:0007669"/>
    <property type="project" value="TreeGrafter"/>
</dbReference>